<evidence type="ECO:0000256" key="6">
    <source>
        <dbReference type="SAM" id="Phobius"/>
    </source>
</evidence>
<keyword evidence="2" id="KW-1003">Cell membrane</keyword>
<feature type="transmembrane region" description="Helical" evidence="6">
    <location>
        <begin position="310"/>
        <end position="332"/>
    </location>
</feature>
<organism evidence="7 8">
    <name type="scientific">Microbispora cellulosiformans</name>
    <dbReference type="NCBI Taxonomy" id="2614688"/>
    <lineage>
        <taxon>Bacteria</taxon>
        <taxon>Bacillati</taxon>
        <taxon>Actinomycetota</taxon>
        <taxon>Actinomycetes</taxon>
        <taxon>Streptosporangiales</taxon>
        <taxon>Streptosporangiaceae</taxon>
        <taxon>Microbispora</taxon>
    </lineage>
</organism>
<feature type="transmembrane region" description="Helical" evidence="6">
    <location>
        <begin position="90"/>
        <end position="109"/>
    </location>
</feature>
<name>A0A5J5K2P6_9ACTN</name>
<feature type="transmembrane region" description="Helical" evidence="6">
    <location>
        <begin position="344"/>
        <end position="363"/>
    </location>
</feature>
<comment type="caution">
    <text evidence="7">The sequence shown here is derived from an EMBL/GenBank/DDBJ whole genome shotgun (WGS) entry which is preliminary data.</text>
</comment>
<feature type="transmembrane region" description="Helical" evidence="6">
    <location>
        <begin position="283"/>
        <end position="304"/>
    </location>
</feature>
<protein>
    <submittedName>
        <fullName evidence="7">MFS transporter</fullName>
    </submittedName>
</protein>
<sequence>MRTDNPPSSPEARPGPFGLVAHRPWRLWILGSLLARLPTSMAGLVLMLVGERVTGSLAEGALLAGVLSLCSGPPGPFFGRLLDRLELRRAMRVTVALSGLVTLGLVVAAEVRAPIWALYALSVVLGLATAGMWGGMRALLVVTVPAVQLRRAHFAESLLVELCSVVGPVLVSVLVLTGGTVAALAGMAALSLLGAWLMRAVPPLPPAPRRPDTLLPPRDTQLVSALVLWIGLAYGLLMANVPQRMGQYGLDSGASGWFTAALPAGACLGGIVVSAWPLGRRRALLTTTAMLLASAALAVPPGLAGGSLGYAAGLFAAGLFMVPLNGLMATEIEGRMGLRRRAEAFSYFGSAAVAGGSGGYFLAGALDGRLEPAAVGLLSSAAFLLLALVLAAVLLLRRARRHR</sequence>
<keyword evidence="8" id="KW-1185">Reference proteome</keyword>
<evidence type="ECO:0000256" key="5">
    <source>
        <dbReference type="ARBA" id="ARBA00023136"/>
    </source>
</evidence>
<reference evidence="7 8" key="1">
    <citation type="submission" date="2019-09" db="EMBL/GenBank/DDBJ databases">
        <title>Screening of Novel Bioactive Compounds from Soil-Associated.</title>
        <authorList>
            <person name="Gong X."/>
        </authorList>
    </citation>
    <scope>NUCLEOTIDE SEQUENCE [LARGE SCALE GENOMIC DNA]</scope>
    <source>
        <strain evidence="7 8">Gxj-6</strain>
    </source>
</reference>
<evidence type="ECO:0000313" key="8">
    <source>
        <dbReference type="Proteomes" id="UP000327011"/>
    </source>
</evidence>
<feature type="transmembrane region" description="Helical" evidence="6">
    <location>
        <begin position="222"/>
        <end position="242"/>
    </location>
</feature>
<dbReference type="GO" id="GO:0022857">
    <property type="term" value="F:transmembrane transporter activity"/>
    <property type="evidence" value="ECO:0007669"/>
    <property type="project" value="InterPro"/>
</dbReference>
<feature type="transmembrane region" description="Helical" evidence="6">
    <location>
        <begin position="181"/>
        <end position="201"/>
    </location>
</feature>
<dbReference type="PANTHER" id="PTHR23513">
    <property type="entry name" value="INTEGRAL MEMBRANE EFFLUX PROTEIN-RELATED"/>
    <property type="match status" value="1"/>
</dbReference>
<accession>A0A5J5K2P6</accession>
<dbReference type="Gene3D" id="1.20.1250.20">
    <property type="entry name" value="MFS general substrate transporter like domains"/>
    <property type="match status" value="2"/>
</dbReference>
<dbReference type="EMBL" id="VYTZ01000005">
    <property type="protein sequence ID" value="KAA9378234.1"/>
    <property type="molecule type" value="Genomic_DNA"/>
</dbReference>
<gene>
    <name evidence="7" type="ORF">F5972_15220</name>
</gene>
<feature type="transmembrane region" description="Helical" evidence="6">
    <location>
        <begin position="375"/>
        <end position="396"/>
    </location>
</feature>
<dbReference type="GO" id="GO:0005886">
    <property type="term" value="C:plasma membrane"/>
    <property type="evidence" value="ECO:0007669"/>
    <property type="project" value="UniProtKB-SubCell"/>
</dbReference>
<feature type="transmembrane region" description="Helical" evidence="6">
    <location>
        <begin position="254"/>
        <end position="276"/>
    </location>
</feature>
<dbReference type="AlphaFoldDB" id="A0A5J5K2P6"/>
<dbReference type="RefSeq" id="WP_150934146.1">
    <property type="nucleotide sequence ID" value="NZ_VYTZ01000005.1"/>
</dbReference>
<dbReference type="Pfam" id="PF07690">
    <property type="entry name" value="MFS_1"/>
    <property type="match status" value="1"/>
</dbReference>
<comment type="subcellular location">
    <subcellularLocation>
        <location evidence="1">Cell membrane</location>
        <topology evidence="1">Multi-pass membrane protein</topology>
    </subcellularLocation>
</comment>
<evidence type="ECO:0000313" key="7">
    <source>
        <dbReference type="EMBL" id="KAA9378234.1"/>
    </source>
</evidence>
<dbReference type="InterPro" id="IPR011701">
    <property type="entry name" value="MFS"/>
</dbReference>
<proteinExistence type="predicted"/>
<feature type="transmembrane region" description="Helical" evidence="6">
    <location>
        <begin position="154"/>
        <end position="175"/>
    </location>
</feature>
<evidence type="ECO:0000256" key="4">
    <source>
        <dbReference type="ARBA" id="ARBA00022989"/>
    </source>
</evidence>
<dbReference type="PANTHER" id="PTHR23513:SF11">
    <property type="entry name" value="STAPHYLOFERRIN A TRANSPORTER"/>
    <property type="match status" value="1"/>
</dbReference>
<dbReference type="Proteomes" id="UP000327011">
    <property type="component" value="Unassembled WGS sequence"/>
</dbReference>
<keyword evidence="3 6" id="KW-0812">Transmembrane</keyword>
<feature type="transmembrane region" description="Helical" evidence="6">
    <location>
        <begin position="27"/>
        <end position="49"/>
    </location>
</feature>
<dbReference type="SUPFAM" id="SSF103473">
    <property type="entry name" value="MFS general substrate transporter"/>
    <property type="match status" value="1"/>
</dbReference>
<keyword evidence="5 6" id="KW-0472">Membrane</keyword>
<feature type="transmembrane region" description="Helical" evidence="6">
    <location>
        <begin position="115"/>
        <end position="142"/>
    </location>
</feature>
<dbReference type="InterPro" id="IPR036259">
    <property type="entry name" value="MFS_trans_sf"/>
</dbReference>
<keyword evidence="4 6" id="KW-1133">Transmembrane helix</keyword>
<evidence type="ECO:0000256" key="3">
    <source>
        <dbReference type="ARBA" id="ARBA00022692"/>
    </source>
</evidence>
<evidence type="ECO:0000256" key="1">
    <source>
        <dbReference type="ARBA" id="ARBA00004651"/>
    </source>
</evidence>
<evidence type="ECO:0000256" key="2">
    <source>
        <dbReference type="ARBA" id="ARBA00022475"/>
    </source>
</evidence>